<comment type="cofactor">
    <cofactor evidence="1 5 6">
        <name>pyridoxal 5'-phosphate</name>
        <dbReference type="ChEBI" id="CHEBI:597326"/>
    </cofactor>
</comment>
<dbReference type="Gene3D" id="2.40.37.10">
    <property type="entry name" value="Lyase, Ornithine Decarboxylase, Chain A, domain 1"/>
    <property type="match status" value="1"/>
</dbReference>
<dbReference type="PANTHER" id="PTHR30511">
    <property type="entry name" value="ALANINE RACEMASE"/>
    <property type="match status" value="1"/>
</dbReference>
<evidence type="ECO:0000256" key="1">
    <source>
        <dbReference type="ARBA" id="ARBA00001933"/>
    </source>
</evidence>
<dbReference type="InterPro" id="IPR000821">
    <property type="entry name" value="Ala_racemase"/>
</dbReference>
<dbReference type="HAMAP" id="MF_01201">
    <property type="entry name" value="Ala_racemase"/>
    <property type="match status" value="1"/>
</dbReference>
<keyword evidence="2 5" id="KW-0663">Pyridoxal phosphate</keyword>
<evidence type="ECO:0000256" key="3">
    <source>
        <dbReference type="ARBA" id="ARBA00023235"/>
    </source>
</evidence>
<dbReference type="Pfam" id="PF01168">
    <property type="entry name" value="Ala_racemase_N"/>
    <property type="match status" value="1"/>
</dbReference>
<dbReference type="GO" id="GO:0005829">
    <property type="term" value="C:cytosol"/>
    <property type="evidence" value="ECO:0007669"/>
    <property type="project" value="TreeGrafter"/>
</dbReference>
<dbReference type="Pfam" id="PF02367">
    <property type="entry name" value="TsaE"/>
    <property type="match status" value="1"/>
</dbReference>
<feature type="binding site" evidence="5 7">
    <location>
        <position position="338"/>
    </location>
    <ligand>
        <name>substrate</name>
    </ligand>
</feature>
<proteinExistence type="inferred from homology"/>
<dbReference type="GO" id="GO:0008784">
    <property type="term" value="F:alanine racemase activity"/>
    <property type="evidence" value="ECO:0007669"/>
    <property type="project" value="UniProtKB-UniRule"/>
</dbReference>
<dbReference type="GO" id="GO:0009252">
    <property type="term" value="P:peptidoglycan biosynthetic process"/>
    <property type="evidence" value="ECO:0007669"/>
    <property type="project" value="TreeGrafter"/>
</dbReference>
<dbReference type="NCBIfam" id="TIGR00150">
    <property type="entry name" value="T6A_YjeE"/>
    <property type="match status" value="1"/>
</dbReference>
<evidence type="ECO:0000256" key="5">
    <source>
        <dbReference type="HAMAP-Rule" id="MF_01201"/>
    </source>
</evidence>
<feature type="modified residue" description="N6-(pyridoxal phosphate)lysine" evidence="5 6">
    <location>
        <position position="42"/>
    </location>
</feature>
<feature type="binding site" evidence="5 7">
    <location>
        <position position="154"/>
    </location>
    <ligand>
        <name>substrate</name>
    </ligand>
</feature>
<dbReference type="GO" id="GO:0002949">
    <property type="term" value="P:tRNA threonylcarbamoyladenosine modification"/>
    <property type="evidence" value="ECO:0007669"/>
    <property type="project" value="InterPro"/>
</dbReference>
<dbReference type="GO" id="GO:0030170">
    <property type="term" value="F:pyridoxal phosphate binding"/>
    <property type="evidence" value="ECO:0007669"/>
    <property type="project" value="UniProtKB-UniRule"/>
</dbReference>
<gene>
    <name evidence="9" type="ORF">IW254_002027</name>
</gene>
<name>A0A931GSH2_9CORY</name>
<evidence type="ECO:0000313" key="9">
    <source>
        <dbReference type="EMBL" id="MBG6123058.1"/>
    </source>
</evidence>
<dbReference type="AlphaFoldDB" id="A0A931GSH2"/>
<comment type="function">
    <text evidence="4">Required for the formation of a threonylcarbamoyl group on adenosine at position 37 (t(6)A37) in tRNAs that read codons beginning with adenine. Is involved in the transfer of the threonylcarbamoyl moiety of threonylcarbamoyl-AMP (TC-AMP) to the N6 group of A37, together with TsaD and TsaB. TsaE seems to play an indirect role in the t(6)A biosynthesis pathway, possibly in regulating the core enzymatic function of TsaD.</text>
</comment>
<comment type="pathway">
    <text evidence="5">Amino-acid biosynthesis; D-alanine biosynthesis; D-alanine from L-alanine: step 1/1.</text>
</comment>
<comment type="similarity">
    <text evidence="5">Belongs to the alanine racemase family.</text>
</comment>
<protein>
    <recommendedName>
        <fullName evidence="5">Alanine racemase</fullName>
        <ecNumber evidence="5">5.1.1.1</ecNumber>
    </recommendedName>
</protein>
<accession>A0A931GSH2</accession>
<dbReference type="InterPro" id="IPR003442">
    <property type="entry name" value="T6A_TsaE"/>
</dbReference>
<reference evidence="9" key="1">
    <citation type="submission" date="2020-11" db="EMBL/GenBank/DDBJ databases">
        <title>Sequencing the genomes of 1000 actinobacteria strains.</title>
        <authorList>
            <person name="Klenk H.-P."/>
        </authorList>
    </citation>
    <scope>NUCLEOTIDE SEQUENCE</scope>
    <source>
        <strain evidence="9">DSM 45632</strain>
    </source>
</reference>
<dbReference type="InterPro" id="IPR029066">
    <property type="entry name" value="PLP-binding_barrel"/>
</dbReference>
<dbReference type="SUPFAM" id="SSF50621">
    <property type="entry name" value="Alanine racemase C-terminal domain-like"/>
    <property type="match status" value="1"/>
</dbReference>
<organism evidence="9 10">
    <name type="scientific">Corynebacterium aquatimens</name>
    <dbReference type="NCBI Taxonomy" id="1190508"/>
    <lineage>
        <taxon>Bacteria</taxon>
        <taxon>Bacillati</taxon>
        <taxon>Actinomycetota</taxon>
        <taxon>Actinomycetes</taxon>
        <taxon>Mycobacteriales</taxon>
        <taxon>Corynebacteriaceae</taxon>
        <taxon>Corynebacterium</taxon>
    </lineage>
</organism>
<dbReference type="InterPro" id="IPR009006">
    <property type="entry name" value="Ala_racemase/Decarboxylase_C"/>
</dbReference>
<dbReference type="SMART" id="SM01005">
    <property type="entry name" value="Ala_racemase_C"/>
    <property type="match status" value="1"/>
</dbReference>
<evidence type="ECO:0000259" key="8">
    <source>
        <dbReference type="SMART" id="SM01005"/>
    </source>
</evidence>
<dbReference type="InterPro" id="IPR001608">
    <property type="entry name" value="Ala_racemase_N"/>
</dbReference>
<feature type="active site" description="Proton acceptor; specific for D-alanine" evidence="5">
    <location>
        <position position="42"/>
    </location>
</feature>
<evidence type="ECO:0000256" key="2">
    <source>
        <dbReference type="ARBA" id="ARBA00022898"/>
    </source>
</evidence>
<keyword evidence="3 5" id="KW-0413">Isomerase</keyword>
<dbReference type="InterPro" id="IPR011079">
    <property type="entry name" value="Ala_racemase_C"/>
</dbReference>
<dbReference type="Gene3D" id="3.20.20.10">
    <property type="entry name" value="Alanine racemase"/>
    <property type="match status" value="1"/>
</dbReference>
<feature type="active site" description="Proton acceptor; specific for L-alanine" evidence="5">
    <location>
        <position position="290"/>
    </location>
</feature>
<evidence type="ECO:0000256" key="6">
    <source>
        <dbReference type="PIRSR" id="PIRSR600821-50"/>
    </source>
</evidence>
<dbReference type="Pfam" id="PF00842">
    <property type="entry name" value="Ala_racemase_C"/>
    <property type="match status" value="1"/>
</dbReference>
<dbReference type="Gene3D" id="3.40.50.300">
    <property type="entry name" value="P-loop containing nucleotide triphosphate hydrolases"/>
    <property type="match status" value="1"/>
</dbReference>
<evidence type="ECO:0000256" key="7">
    <source>
        <dbReference type="PIRSR" id="PIRSR600821-52"/>
    </source>
</evidence>
<dbReference type="PRINTS" id="PR00992">
    <property type="entry name" value="ALARACEMASE"/>
</dbReference>
<dbReference type="InterPro" id="IPR027417">
    <property type="entry name" value="P-loop_NTPase"/>
</dbReference>
<evidence type="ECO:0000313" key="10">
    <source>
        <dbReference type="Proteomes" id="UP000658613"/>
    </source>
</evidence>
<dbReference type="CDD" id="cd00430">
    <property type="entry name" value="PLPDE_III_AR"/>
    <property type="match status" value="1"/>
</dbReference>
<dbReference type="EMBL" id="JADOUE010000001">
    <property type="protein sequence ID" value="MBG6123058.1"/>
    <property type="molecule type" value="Genomic_DNA"/>
</dbReference>
<dbReference type="NCBIfam" id="TIGR00492">
    <property type="entry name" value="alr"/>
    <property type="match status" value="1"/>
</dbReference>
<comment type="catalytic activity">
    <reaction evidence="5">
        <text>L-alanine = D-alanine</text>
        <dbReference type="Rhea" id="RHEA:20249"/>
        <dbReference type="ChEBI" id="CHEBI:57416"/>
        <dbReference type="ChEBI" id="CHEBI:57972"/>
        <dbReference type="EC" id="5.1.1.1"/>
    </reaction>
</comment>
<comment type="caution">
    <text evidence="9">The sequence shown here is derived from an EMBL/GenBank/DDBJ whole genome shotgun (WGS) entry which is preliminary data.</text>
</comment>
<dbReference type="Proteomes" id="UP000658613">
    <property type="component" value="Unassembled WGS sequence"/>
</dbReference>
<comment type="function">
    <text evidence="5">Catalyzes the interconversion of L-alanine and D-alanine. May also act on other amino acids.</text>
</comment>
<sequence length="573" mass="61787">MTQRTELGPDLLTARVNVQAITSNTAALKQAVGDTQLMCVVKADAYNHGVERCIGAMEAGGADAFGVATFEEATQLKSLTNKPVLAWIWVPGQTIPQGIELGVPTMQHLRYLLEDRVEGDRVEGESRVEEENAADQLVGSPLRVHLMLDTGMNRSGIDEEDWAEAFELARSGERNGTFKVVGLMSHLACADDVEGGPTSEFNQVQSQAFARGVELAQQMGLELERNHFSNSPATVSHENLRYEMVRPGIALYGLDPHPGFPVAVELEPAMSWVARVTAVKHITQGEGVSYGLTWTAPEDGWTAVIPAGYADGVQRNWQDHLEVTINGKRYPQVGRVCMDQFVVWLGPSEGHGVRVGDEAVIFGAGGMSATELAQRTGTINYEVVCSPTGRTVREFFCAPASGSTEEITEETAGGITEETTERAGDVLVRCETAEDTRQLGEQLGKTLTAGDVVILDGPLGAGKTTFTQGIATGLGVKGRVTSPTFIVAREHSSISDGPSLIHVDAYRLEGDITQLDALDLDTALEDAVVVAEWGAGLMEELAEDYIVVTLDRETAVREDPSSEARIIHWAMPR</sequence>
<dbReference type="SUPFAM" id="SSF51419">
    <property type="entry name" value="PLP-binding barrel"/>
    <property type="match status" value="1"/>
</dbReference>
<dbReference type="PANTHER" id="PTHR30511:SF0">
    <property type="entry name" value="ALANINE RACEMASE, CATABOLIC-RELATED"/>
    <property type="match status" value="1"/>
</dbReference>
<dbReference type="RefSeq" id="WP_196825346.1">
    <property type="nucleotide sequence ID" value="NZ_CP046980.1"/>
</dbReference>
<keyword evidence="10" id="KW-1185">Reference proteome</keyword>
<evidence type="ECO:0000256" key="4">
    <source>
        <dbReference type="ARBA" id="ARBA00024908"/>
    </source>
</evidence>
<dbReference type="GO" id="GO:0030632">
    <property type="term" value="P:D-alanine biosynthetic process"/>
    <property type="evidence" value="ECO:0007669"/>
    <property type="project" value="UniProtKB-UniRule"/>
</dbReference>
<feature type="domain" description="Alanine racemase C-terminal" evidence="8">
    <location>
        <begin position="269"/>
        <end position="396"/>
    </location>
</feature>
<dbReference type="EC" id="5.1.1.1" evidence="5"/>
<dbReference type="SUPFAM" id="SSF52540">
    <property type="entry name" value="P-loop containing nucleoside triphosphate hydrolases"/>
    <property type="match status" value="1"/>
</dbReference>